<name>A0A8J5W0P6_ZIZPA</name>
<comment type="caution">
    <text evidence="3">The sequence shown here is derived from an EMBL/GenBank/DDBJ whole genome shotgun (WGS) entry which is preliminary data.</text>
</comment>
<evidence type="ECO:0000313" key="3">
    <source>
        <dbReference type="EMBL" id="KAG8068223.1"/>
    </source>
</evidence>
<dbReference type="EMBL" id="JAAALK010000284">
    <property type="protein sequence ID" value="KAG8068223.1"/>
    <property type="molecule type" value="Genomic_DNA"/>
</dbReference>
<dbReference type="AlphaFoldDB" id="A0A8J5W0P6"/>
<proteinExistence type="predicted"/>
<evidence type="ECO:0000313" key="4">
    <source>
        <dbReference type="Proteomes" id="UP000729402"/>
    </source>
</evidence>
<reference evidence="3" key="1">
    <citation type="journal article" date="2021" name="bioRxiv">
        <title>Whole Genome Assembly and Annotation of Northern Wild Rice, Zizania palustris L., Supports a Whole Genome Duplication in the Zizania Genus.</title>
        <authorList>
            <person name="Haas M."/>
            <person name="Kono T."/>
            <person name="Macchietto M."/>
            <person name="Millas R."/>
            <person name="McGilp L."/>
            <person name="Shao M."/>
            <person name="Duquette J."/>
            <person name="Hirsch C.N."/>
            <person name="Kimball J."/>
        </authorList>
    </citation>
    <scope>NUCLEOTIDE SEQUENCE</scope>
    <source>
        <tissue evidence="3">Fresh leaf tissue</tissue>
    </source>
</reference>
<reference evidence="3" key="2">
    <citation type="submission" date="2021-02" db="EMBL/GenBank/DDBJ databases">
        <authorList>
            <person name="Kimball J.A."/>
            <person name="Haas M.W."/>
            <person name="Macchietto M."/>
            <person name="Kono T."/>
            <person name="Duquette J."/>
            <person name="Shao M."/>
        </authorList>
    </citation>
    <scope>NUCLEOTIDE SEQUENCE</scope>
    <source>
        <tissue evidence="3">Fresh leaf tissue</tissue>
    </source>
</reference>
<dbReference type="PANTHER" id="PTHR45023">
    <property type="match status" value="1"/>
</dbReference>
<protein>
    <recommendedName>
        <fullName evidence="2">No apical meristem-associated C-terminal domain-containing protein</fullName>
    </recommendedName>
</protein>
<keyword evidence="4" id="KW-1185">Reference proteome</keyword>
<dbReference type="Pfam" id="PF14303">
    <property type="entry name" value="NAM-associated"/>
    <property type="match status" value="1"/>
</dbReference>
<dbReference type="InterPro" id="IPR029466">
    <property type="entry name" value="NAM-associated_C"/>
</dbReference>
<feature type="region of interest" description="Disordered" evidence="1">
    <location>
        <begin position="163"/>
        <end position="182"/>
    </location>
</feature>
<feature type="domain" description="No apical meristem-associated C-terminal" evidence="2">
    <location>
        <begin position="135"/>
        <end position="304"/>
    </location>
</feature>
<dbReference type="Proteomes" id="UP000729402">
    <property type="component" value="Unassembled WGS sequence"/>
</dbReference>
<evidence type="ECO:0000259" key="2">
    <source>
        <dbReference type="Pfam" id="PF14303"/>
    </source>
</evidence>
<sequence>MQAPRPSGPVRQAQRRRGDVLPQRHLMAMLGGQLPRVPDGQHHQVPGGVDLDLAGGGEMQGQGHPHPPMAALAGDDLDFISRMSYSSGHNPYSALEHTSNENSFVNGLRFFSFLSVGHLVAEACALYKAEDEHEKAFQFMHCWNKLRTQPKWLAKLDELAAARTGNKKRKRSSNGDPNETLPIEIRQDDAEGVEANVLTRPIGKKKAKAALIQEKKKSVTSTLENMWAQKKETDEEKEVKKEERFKKAFALEEERVANEKRLVEVRIQEVQLQKKRDEERIMTMDLTALPDEQKKYYMCLQTEIMRQFSIRE</sequence>
<organism evidence="3 4">
    <name type="scientific">Zizania palustris</name>
    <name type="common">Northern wild rice</name>
    <dbReference type="NCBI Taxonomy" id="103762"/>
    <lineage>
        <taxon>Eukaryota</taxon>
        <taxon>Viridiplantae</taxon>
        <taxon>Streptophyta</taxon>
        <taxon>Embryophyta</taxon>
        <taxon>Tracheophyta</taxon>
        <taxon>Spermatophyta</taxon>
        <taxon>Magnoliopsida</taxon>
        <taxon>Liliopsida</taxon>
        <taxon>Poales</taxon>
        <taxon>Poaceae</taxon>
        <taxon>BOP clade</taxon>
        <taxon>Oryzoideae</taxon>
        <taxon>Oryzeae</taxon>
        <taxon>Zizaniinae</taxon>
        <taxon>Zizania</taxon>
    </lineage>
</organism>
<gene>
    <name evidence="3" type="ORF">GUJ93_ZPchr0005g14611</name>
</gene>
<dbReference type="OrthoDB" id="663296at2759"/>
<dbReference type="PANTHER" id="PTHR45023:SF4">
    <property type="entry name" value="GLYCINE-RICH PROTEIN-RELATED"/>
    <property type="match status" value="1"/>
</dbReference>
<evidence type="ECO:0000256" key="1">
    <source>
        <dbReference type="SAM" id="MobiDB-lite"/>
    </source>
</evidence>
<accession>A0A8J5W0P6</accession>